<organism evidence="1 2">
    <name type="scientific">Arachis hypogaea</name>
    <name type="common">Peanut</name>
    <dbReference type="NCBI Taxonomy" id="3818"/>
    <lineage>
        <taxon>Eukaryota</taxon>
        <taxon>Viridiplantae</taxon>
        <taxon>Streptophyta</taxon>
        <taxon>Embryophyta</taxon>
        <taxon>Tracheophyta</taxon>
        <taxon>Spermatophyta</taxon>
        <taxon>Magnoliopsida</taxon>
        <taxon>eudicotyledons</taxon>
        <taxon>Gunneridae</taxon>
        <taxon>Pentapetalae</taxon>
        <taxon>rosids</taxon>
        <taxon>fabids</taxon>
        <taxon>Fabales</taxon>
        <taxon>Fabaceae</taxon>
        <taxon>Papilionoideae</taxon>
        <taxon>50 kb inversion clade</taxon>
        <taxon>dalbergioids sensu lato</taxon>
        <taxon>Dalbergieae</taxon>
        <taxon>Pterocarpus clade</taxon>
        <taxon>Arachis</taxon>
    </lineage>
</organism>
<evidence type="ECO:0000313" key="2">
    <source>
        <dbReference type="Proteomes" id="UP000289738"/>
    </source>
</evidence>
<name>A0A445CSV1_ARAHY</name>
<comment type="caution">
    <text evidence="1">The sequence shown here is derived from an EMBL/GenBank/DDBJ whole genome shotgun (WGS) entry which is preliminary data.</text>
</comment>
<protein>
    <submittedName>
        <fullName evidence="1">Uncharacterized protein</fullName>
    </submittedName>
</protein>
<keyword evidence="2" id="KW-1185">Reference proteome</keyword>
<evidence type="ECO:0000313" key="1">
    <source>
        <dbReference type="EMBL" id="RYR54046.1"/>
    </source>
</evidence>
<dbReference type="Proteomes" id="UP000289738">
    <property type="component" value="Chromosome A06"/>
</dbReference>
<reference evidence="1 2" key="1">
    <citation type="submission" date="2019-01" db="EMBL/GenBank/DDBJ databases">
        <title>Sequencing of cultivated peanut Arachis hypogaea provides insights into genome evolution and oil improvement.</title>
        <authorList>
            <person name="Chen X."/>
        </authorList>
    </citation>
    <scope>NUCLEOTIDE SEQUENCE [LARGE SCALE GENOMIC DNA]</scope>
    <source>
        <strain evidence="2">cv. Fuhuasheng</strain>
        <tissue evidence="1">Leaves</tissue>
    </source>
</reference>
<gene>
    <name evidence="1" type="ORF">Ahy_A06g029296</name>
</gene>
<dbReference type="EMBL" id="SDMP01000006">
    <property type="protein sequence ID" value="RYR54046.1"/>
    <property type="molecule type" value="Genomic_DNA"/>
</dbReference>
<accession>A0A445CSV1</accession>
<sequence>MLNTRYFIQVIAQAHTLFTLPRTQSHGVQKKLPVGALRVTLLVIEKLVDIVHFLHLEIHEAFGNPNRGGSKPLQNQLFDLLWLCQRFSKAAVKSNLHLLIDNACGIAGISFRCSLAV</sequence>
<proteinExistence type="predicted"/>
<dbReference type="AlphaFoldDB" id="A0A445CSV1"/>